<feature type="transmembrane region" description="Helical" evidence="7">
    <location>
        <begin position="45"/>
        <end position="66"/>
    </location>
</feature>
<proteinExistence type="inferred from homology"/>
<keyword evidence="5 7" id="KW-1133">Transmembrane helix</keyword>
<dbReference type="Pfam" id="PF02534">
    <property type="entry name" value="T4SS-DNA_transf"/>
    <property type="match status" value="1"/>
</dbReference>
<dbReference type="CDD" id="cd01127">
    <property type="entry name" value="TrwB_TraG_TraD_VirD4"/>
    <property type="match status" value="1"/>
</dbReference>
<evidence type="ECO:0000256" key="1">
    <source>
        <dbReference type="ARBA" id="ARBA00004651"/>
    </source>
</evidence>
<keyword evidence="6 7" id="KW-0472">Membrane</keyword>
<evidence type="ECO:0000313" key="8">
    <source>
        <dbReference type="EMBL" id="KUG05077.1"/>
    </source>
</evidence>
<dbReference type="GO" id="GO:0005886">
    <property type="term" value="C:plasma membrane"/>
    <property type="evidence" value="ECO:0007669"/>
    <property type="project" value="UniProtKB-SubCell"/>
</dbReference>
<dbReference type="AlphaFoldDB" id="A0A0W8E8Y1"/>
<gene>
    <name evidence="8" type="ORF">ASZ90_017566</name>
</gene>
<evidence type="ECO:0000256" key="5">
    <source>
        <dbReference type="ARBA" id="ARBA00022989"/>
    </source>
</evidence>
<name>A0A0W8E8Y1_9ZZZZ</name>
<protein>
    <submittedName>
        <fullName evidence="8">Uncharacterized protein</fullName>
    </submittedName>
</protein>
<comment type="similarity">
    <text evidence="2">Belongs to the VirD4/TraG family.</text>
</comment>
<evidence type="ECO:0000256" key="2">
    <source>
        <dbReference type="ARBA" id="ARBA00008806"/>
    </source>
</evidence>
<dbReference type="EMBL" id="LNQE01001831">
    <property type="protein sequence ID" value="KUG05077.1"/>
    <property type="molecule type" value="Genomic_DNA"/>
</dbReference>
<comment type="subcellular location">
    <subcellularLocation>
        <location evidence="1">Cell membrane</location>
        <topology evidence="1">Multi-pass membrane protein</topology>
    </subcellularLocation>
</comment>
<organism evidence="8">
    <name type="scientific">hydrocarbon metagenome</name>
    <dbReference type="NCBI Taxonomy" id="938273"/>
    <lineage>
        <taxon>unclassified sequences</taxon>
        <taxon>metagenomes</taxon>
        <taxon>ecological metagenomes</taxon>
    </lineage>
</organism>
<evidence type="ECO:0000256" key="3">
    <source>
        <dbReference type="ARBA" id="ARBA00022475"/>
    </source>
</evidence>
<dbReference type="InterPro" id="IPR051539">
    <property type="entry name" value="T4SS-coupling_protein"/>
</dbReference>
<sequence length="579" mass="65243">MLLITAAILFTIIIIKLTPISPIWLFVILLGAVINTIASKQIKTLGTIAIIVIALYTAPLMAAGYTNLSPELQSSGEIVARIYCIALLLGAVIFNVYYKGQGDTVLNSINLSLPQISKSKLESDEITHPPVEICRKASNPMQRIELSGKDRYLHTLLIGSTGTGKTSAVLQPSVWQDLVNYKNGQQLGITVVAPDAEFCHTVRDWCKTLGIPYAIIDLDDPNTSRFNPLEGDPIIVSEIMRTVLRATFGEQEAFFAQAQELHAKNTMMLLKRLKGNNLTLLDVYNSLMDIEGVQNDVDEYIRLFGTDIVTTYFQKEAFGKNRDKLHQFAMGLRMQISDLLANDTVYNVLVGKSDIDLDKHMNEGGVLLVNTALGKMGHMSRTFGQFLIMHIQNAVFRRPGTEFTRIPHYLYIDELPVYFNPELENLLNMGRKYRCACTFTIQGPSQLEKGKHGQAMREIIINGCRNKIVIGIESSKDAKLVSELLGENKDKEVRITKKRFNILPESYSETDKDIKRFTYTDVLEIPPWHGLVKIVHNGRNSEPVLGKFEEPWIFLERVEKEISKHKKHRIIQQDICYAG</sequence>
<evidence type="ECO:0000256" key="4">
    <source>
        <dbReference type="ARBA" id="ARBA00022692"/>
    </source>
</evidence>
<dbReference type="InterPro" id="IPR027417">
    <property type="entry name" value="P-loop_NTPase"/>
</dbReference>
<evidence type="ECO:0000256" key="6">
    <source>
        <dbReference type="ARBA" id="ARBA00023136"/>
    </source>
</evidence>
<keyword evidence="3" id="KW-1003">Cell membrane</keyword>
<feature type="transmembrane region" description="Helical" evidence="7">
    <location>
        <begin position="78"/>
        <end position="98"/>
    </location>
</feature>
<dbReference type="InterPro" id="IPR003688">
    <property type="entry name" value="TraG/VirD4"/>
</dbReference>
<reference evidence="8" key="1">
    <citation type="journal article" date="2015" name="Proc. Natl. Acad. Sci. U.S.A.">
        <title>Networks of energetic and metabolic interactions define dynamics in microbial communities.</title>
        <authorList>
            <person name="Embree M."/>
            <person name="Liu J.K."/>
            <person name="Al-Bassam M.M."/>
            <person name="Zengler K."/>
        </authorList>
    </citation>
    <scope>NUCLEOTIDE SEQUENCE</scope>
</reference>
<keyword evidence="4 7" id="KW-0812">Transmembrane</keyword>
<dbReference type="PANTHER" id="PTHR37937:SF1">
    <property type="entry name" value="CONJUGATIVE TRANSFER: DNA TRANSPORT"/>
    <property type="match status" value="1"/>
</dbReference>
<dbReference type="SUPFAM" id="SSF52540">
    <property type="entry name" value="P-loop containing nucleoside triphosphate hydrolases"/>
    <property type="match status" value="1"/>
</dbReference>
<dbReference type="PANTHER" id="PTHR37937">
    <property type="entry name" value="CONJUGATIVE TRANSFER: DNA TRANSPORT"/>
    <property type="match status" value="1"/>
</dbReference>
<dbReference type="Gene3D" id="3.40.50.300">
    <property type="entry name" value="P-loop containing nucleotide triphosphate hydrolases"/>
    <property type="match status" value="1"/>
</dbReference>
<accession>A0A0W8E8Y1</accession>
<feature type="transmembrane region" description="Helical" evidence="7">
    <location>
        <begin position="6"/>
        <end position="33"/>
    </location>
</feature>
<comment type="caution">
    <text evidence="8">The sequence shown here is derived from an EMBL/GenBank/DDBJ whole genome shotgun (WGS) entry which is preliminary data.</text>
</comment>
<evidence type="ECO:0000256" key="7">
    <source>
        <dbReference type="SAM" id="Phobius"/>
    </source>
</evidence>